<name>A0A2N1NRU6_9GLOM</name>
<evidence type="ECO:0000313" key="3">
    <source>
        <dbReference type="Proteomes" id="UP000233469"/>
    </source>
</evidence>
<reference evidence="2 3" key="1">
    <citation type="submission" date="2016-04" db="EMBL/GenBank/DDBJ databases">
        <title>Genome analyses suggest a sexual origin of heterokaryosis in a supposedly ancient asexual fungus.</title>
        <authorList>
            <person name="Ropars J."/>
            <person name="Sedzielewska K."/>
            <person name="Noel J."/>
            <person name="Charron P."/>
            <person name="Farinelli L."/>
            <person name="Marton T."/>
            <person name="Kruger M."/>
            <person name="Pelin A."/>
            <person name="Brachmann A."/>
            <person name="Corradi N."/>
        </authorList>
    </citation>
    <scope>NUCLEOTIDE SEQUENCE [LARGE SCALE GENOMIC DNA]</scope>
    <source>
        <strain evidence="2 3">C2</strain>
    </source>
</reference>
<dbReference type="VEuPathDB" id="FungiDB:RhiirA1_476627"/>
<gene>
    <name evidence="2" type="ORF">RhiirC2_772346</name>
</gene>
<organism evidence="2 3">
    <name type="scientific">Rhizophagus irregularis</name>
    <dbReference type="NCBI Taxonomy" id="588596"/>
    <lineage>
        <taxon>Eukaryota</taxon>
        <taxon>Fungi</taxon>
        <taxon>Fungi incertae sedis</taxon>
        <taxon>Mucoromycota</taxon>
        <taxon>Glomeromycotina</taxon>
        <taxon>Glomeromycetes</taxon>
        <taxon>Glomerales</taxon>
        <taxon>Glomeraceae</taxon>
        <taxon>Rhizophagus</taxon>
    </lineage>
</organism>
<evidence type="ECO:0000259" key="1">
    <source>
        <dbReference type="Pfam" id="PF04937"/>
    </source>
</evidence>
<evidence type="ECO:0000313" key="2">
    <source>
        <dbReference type="EMBL" id="PKK76613.1"/>
    </source>
</evidence>
<comment type="caution">
    <text evidence="2">The sequence shown here is derived from an EMBL/GenBank/DDBJ whole genome shotgun (WGS) entry which is preliminary data.</text>
</comment>
<sequence length="80" mass="8854">MVPDLAAFDLDHHTGKFLESEITNIIGKISSKKITALVTNNAANCVKAREIVISQFSNIIDLRCIAHFINLITKQIMGML</sequence>
<proteinExistence type="predicted"/>
<feature type="domain" description="DUF659" evidence="1">
    <location>
        <begin position="12"/>
        <end position="77"/>
    </location>
</feature>
<dbReference type="SUPFAM" id="SSF53098">
    <property type="entry name" value="Ribonuclease H-like"/>
    <property type="match status" value="1"/>
</dbReference>
<dbReference type="AlphaFoldDB" id="A0A2N1NRU6"/>
<dbReference type="Pfam" id="PF04937">
    <property type="entry name" value="DUF659"/>
    <property type="match status" value="1"/>
</dbReference>
<accession>A0A2N1NRU6</accession>
<reference evidence="2 3" key="2">
    <citation type="submission" date="2017-10" db="EMBL/GenBank/DDBJ databases">
        <title>Extensive intraspecific genome diversity in a model arbuscular mycorrhizal fungus.</title>
        <authorList>
            <person name="Chen E.C.H."/>
            <person name="Morin E."/>
            <person name="Baudet D."/>
            <person name="Noel J."/>
            <person name="Ndikumana S."/>
            <person name="Charron P."/>
            <person name="St-Onge C."/>
            <person name="Giorgi J."/>
            <person name="Grigoriev I.V."/>
            <person name="Roux C."/>
            <person name="Martin F.M."/>
            <person name="Corradi N."/>
        </authorList>
    </citation>
    <scope>NUCLEOTIDE SEQUENCE [LARGE SCALE GENOMIC DNA]</scope>
    <source>
        <strain evidence="2 3">C2</strain>
    </source>
</reference>
<dbReference type="EMBL" id="LLXL01000175">
    <property type="protein sequence ID" value="PKK76613.1"/>
    <property type="molecule type" value="Genomic_DNA"/>
</dbReference>
<protein>
    <recommendedName>
        <fullName evidence="1">DUF659 domain-containing protein</fullName>
    </recommendedName>
</protein>
<dbReference type="InterPro" id="IPR007021">
    <property type="entry name" value="DUF659"/>
</dbReference>
<dbReference type="Proteomes" id="UP000233469">
    <property type="component" value="Unassembled WGS sequence"/>
</dbReference>
<dbReference type="InterPro" id="IPR012337">
    <property type="entry name" value="RNaseH-like_sf"/>
</dbReference>